<dbReference type="EMBL" id="MLYP01000042">
    <property type="protein sequence ID" value="OIJ91157.1"/>
    <property type="molecule type" value="Genomic_DNA"/>
</dbReference>
<protein>
    <submittedName>
        <fullName evidence="1">Uncharacterized protein</fullName>
    </submittedName>
</protein>
<dbReference type="RefSeq" id="WP_071367034.1">
    <property type="nucleotide sequence ID" value="NZ_MLYP01000042.1"/>
</dbReference>
<name>A0A1S2PC49_9ACTN</name>
<reference evidence="1 2" key="1">
    <citation type="submission" date="2016-10" db="EMBL/GenBank/DDBJ databases">
        <title>Genome sequence of Streptomyces sp. MUSC 93.</title>
        <authorList>
            <person name="Lee L.-H."/>
            <person name="Ser H.-L."/>
            <person name="Law J.W.-F."/>
        </authorList>
    </citation>
    <scope>NUCLEOTIDE SEQUENCE [LARGE SCALE GENOMIC DNA]</scope>
    <source>
        <strain evidence="1 2">MUSC 93</strain>
    </source>
</reference>
<sequence>MAEGRRSWARLGGWFGGAARRRAEEELAEVEARITAFGGALDEHDFSPGEPGATDAMRADLGRALDAYEEAKRAFVGDRDREDALDVLRALDDGWHALACLDARRAGLPLPRRLPLCFFDARHGRAVRELPWAPADGTTRNVAVCAACGVRLEERRGVGGGGLPVPRRVGSEAALRQPGPVRAAAHPEAHDGANERAYGQGPGSARVRLPAVGRPAVLVVRSDSAEQLTVVLLLRGNQRKGYSLGDGFEPVHARVPMRRSGNREVARFLVEFRGAARAGWEAWAEPVDVVPKFTERIHGSGGDLVQYAGPGGPAVLRHRGRGDVRLLALDDNLAEWAEARRGKGDADLPFRLPGPGAYQVQARGSWVIETEAADGDSEAGEGRGA</sequence>
<organism evidence="1 2">
    <name type="scientific">Streptomyces colonosanans</name>
    <dbReference type="NCBI Taxonomy" id="1428652"/>
    <lineage>
        <taxon>Bacteria</taxon>
        <taxon>Bacillati</taxon>
        <taxon>Actinomycetota</taxon>
        <taxon>Actinomycetes</taxon>
        <taxon>Kitasatosporales</taxon>
        <taxon>Streptomycetaceae</taxon>
        <taxon>Streptomyces</taxon>
    </lineage>
</organism>
<gene>
    <name evidence="1" type="ORF">BIV24_16315</name>
</gene>
<comment type="caution">
    <text evidence="1">The sequence shown here is derived from an EMBL/GenBank/DDBJ whole genome shotgun (WGS) entry which is preliminary data.</text>
</comment>
<evidence type="ECO:0000313" key="1">
    <source>
        <dbReference type="EMBL" id="OIJ91157.1"/>
    </source>
</evidence>
<dbReference type="STRING" id="1428652.BIV24_16315"/>
<dbReference type="OrthoDB" id="3466756at2"/>
<keyword evidence="2" id="KW-1185">Reference proteome</keyword>
<accession>A0A1S2PC49</accession>
<evidence type="ECO:0000313" key="2">
    <source>
        <dbReference type="Proteomes" id="UP000179935"/>
    </source>
</evidence>
<dbReference type="Proteomes" id="UP000179935">
    <property type="component" value="Unassembled WGS sequence"/>
</dbReference>
<proteinExistence type="predicted"/>
<dbReference type="AlphaFoldDB" id="A0A1S2PC49"/>